<dbReference type="PANTHER" id="PTHR30576">
    <property type="entry name" value="COLANIC BIOSYNTHESIS UDP-GLUCOSE LIPID CARRIER TRANSFERASE"/>
    <property type="match status" value="1"/>
</dbReference>
<evidence type="ECO:0000313" key="3">
    <source>
        <dbReference type="EMBL" id="UOB21237.1"/>
    </source>
</evidence>
<accession>A0ABY3ZWQ7</accession>
<keyword evidence="3" id="KW-0808">Transferase</keyword>
<dbReference type="GO" id="GO:0016740">
    <property type="term" value="F:transferase activity"/>
    <property type="evidence" value="ECO:0007669"/>
    <property type="project" value="UniProtKB-KW"/>
</dbReference>
<sequence length="209" mass="23953">MNILGKISKRALDVTASAAALVVIAPVIAYAAYKIKKEDNGPVFFKQKRSGGINDEPFEIYKLRSMKVNNNSVKRENPYKEWNGHVPDDFVFKTTSDSNPNITNFGKIIRKYSLDELPQFYNVLKGDMSIVGPRPEIIEITEQYDHHQRQRLNVKPGITGWAQVNGRSDMNHGDKIKYDLYYIENQSFLLDIKIIWLTFWQVLVGKGSV</sequence>
<proteinExistence type="inferred from homology"/>
<evidence type="ECO:0000256" key="1">
    <source>
        <dbReference type="ARBA" id="ARBA00006464"/>
    </source>
</evidence>
<name>A0ABY3ZWQ7_9STAP</name>
<keyword evidence="4" id="KW-1185">Reference proteome</keyword>
<protein>
    <submittedName>
        <fullName evidence="3">Sugar transferase</fullName>
    </submittedName>
</protein>
<dbReference type="Pfam" id="PF02397">
    <property type="entry name" value="Bac_transf"/>
    <property type="match status" value="1"/>
</dbReference>
<organism evidence="3 4">
    <name type="scientific">Macrococcus armenti</name>
    <dbReference type="NCBI Taxonomy" id="2875764"/>
    <lineage>
        <taxon>Bacteria</taxon>
        <taxon>Bacillati</taxon>
        <taxon>Bacillota</taxon>
        <taxon>Bacilli</taxon>
        <taxon>Bacillales</taxon>
        <taxon>Staphylococcaceae</taxon>
        <taxon>Macrococcus</taxon>
    </lineage>
</organism>
<dbReference type="EMBL" id="CP094348">
    <property type="protein sequence ID" value="UOB21237.1"/>
    <property type="molecule type" value="Genomic_DNA"/>
</dbReference>
<reference evidence="3" key="1">
    <citation type="submission" date="2022-03" db="EMBL/GenBank/DDBJ databases">
        <authorList>
            <person name="Vrbovska V."/>
            <person name="Kovarovic V."/>
            <person name="Botka T."/>
            <person name="Pantucek R."/>
        </authorList>
    </citation>
    <scope>NUCLEOTIDE SEQUENCE</scope>
    <source>
        <strain evidence="3">CCM 2609</strain>
    </source>
</reference>
<dbReference type="PANTHER" id="PTHR30576:SF0">
    <property type="entry name" value="UNDECAPRENYL-PHOSPHATE N-ACETYLGALACTOSAMINYL 1-PHOSPHATE TRANSFERASE-RELATED"/>
    <property type="match status" value="1"/>
</dbReference>
<evidence type="ECO:0000313" key="4">
    <source>
        <dbReference type="Proteomes" id="UP000830343"/>
    </source>
</evidence>
<dbReference type="InterPro" id="IPR003362">
    <property type="entry name" value="Bact_transf"/>
</dbReference>
<dbReference type="RefSeq" id="WP_243366733.1">
    <property type="nucleotide sequence ID" value="NZ_CP094348.1"/>
</dbReference>
<comment type="similarity">
    <text evidence="1">Belongs to the bacterial sugar transferase family.</text>
</comment>
<feature type="domain" description="Bacterial sugar transferase" evidence="2">
    <location>
        <begin position="9"/>
        <end position="203"/>
    </location>
</feature>
<reference evidence="3" key="2">
    <citation type="submission" date="2022-04" db="EMBL/GenBank/DDBJ databases">
        <title>Antimicrobial genetic elements in methicillin-resistant Macrococcus armenti.</title>
        <authorList>
            <person name="Keller J.E."/>
            <person name="Schwendener S."/>
            <person name="Pantucek R."/>
            <person name="Perreten V."/>
        </authorList>
    </citation>
    <scope>NUCLEOTIDE SEQUENCE</scope>
    <source>
        <strain evidence="3">CCM 2609</strain>
    </source>
</reference>
<dbReference type="Proteomes" id="UP000830343">
    <property type="component" value="Chromosome"/>
</dbReference>
<gene>
    <name evidence="3" type="ORF">MRZ06_03910</name>
</gene>
<evidence type="ECO:0000259" key="2">
    <source>
        <dbReference type="Pfam" id="PF02397"/>
    </source>
</evidence>